<dbReference type="Proteomes" id="UP001228113">
    <property type="component" value="Chromosome"/>
</dbReference>
<evidence type="ECO:0008006" key="4">
    <source>
        <dbReference type="Google" id="ProtNLM"/>
    </source>
</evidence>
<evidence type="ECO:0000313" key="2">
    <source>
        <dbReference type="EMBL" id="BDU77199.1"/>
    </source>
</evidence>
<dbReference type="AlphaFoldDB" id="A0AA48GT42"/>
<dbReference type="KEGG" id="msea:METESE_21570"/>
<proteinExistence type="predicted"/>
<organism evidence="2 3">
    <name type="scientific">Mesoterricola sediminis</name>
    <dbReference type="NCBI Taxonomy" id="2927980"/>
    <lineage>
        <taxon>Bacteria</taxon>
        <taxon>Pseudomonadati</taxon>
        <taxon>Acidobacteriota</taxon>
        <taxon>Holophagae</taxon>
        <taxon>Holophagales</taxon>
        <taxon>Holophagaceae</taxon>
        <taxon>Mesoterricola</taxon>
    </lineage>
</organism>
<sequence>MSSVPLLASAQGSPLDRVATATEPTSKDPAEAAKQFEGLLMANLFKELRKTVHTSGLFGESAGARSTYEFLLDQAVINHAMEGGASWGLKDRLEASIRAAQGTTQDSGHTS</sequence>
<name>A0AA48GT42_9BACT</name>
<dbReference type="EMBL" id="AP027081">
    <property type="protein sequence ID" value="BDU77199.1"/>
    <property type="molecule type" value="Genomic_DNA"/>
</dbReference>
<feature type="region of interest" description="Disordered" evidence="1">
    <location>
        <begin position="1"/>
        <end position="31"/>
    </location>
</feature>
<gene>
    <name evidence="2" type="ORF">METESE_21570</name>
</gene>
<reference evidence="2" key="1">
    <citation type="journal article" date="2023" name="Int. J. Syst. Evol. Microbiol.">
        <title>Mesoterricola silvestris gen. nov., sp. nov., Mesoterricola sediminis sp. nov., Geothrix oryzae sp. nov., Geothrix edaphica sp. nov., Geothrix rubra sp. nov., and Geothrix limicola sp. nov., six novel members of Acidobacteriota isolated from soils.</title>
        <authorList>
            <person name="Itoh H."/>
            <person name="Sugisawa Y."/>
            <person name="Mise K."/>
            <person name="Xu Z."/>
            <person name="Kuniyasu M."/>
            <person name="Ushijima N."/>
            <person name="Kawano K."/>
            <person name="Kobayashi E."/>
            <person name="Shiratori Y."/>
            <person name="Masuda Y."/>
            <person name="Senoo K."/>
        </authorList>
    </citation>
    <scope>NUCLEOTIDE SEQUENCE</scope>
    <source>
        <strain evidence="2">W786</strain>
    </source>
</reference>
<keyword evidence="3" id="KW-1185">Reference proteome</keyword>
<accession>A0AA48GT42</accession>
<evidence type="ECO:0000313" key="3">
    <source>
        <dbReference type="Proteomes" id="UP001228113"/>
    </source>
</evidence>
<evidence type="ECO:0000256" key="1">
    <source>
        <dbReference type="SAM" id="MobiDB-lite"/>
    </source>
</evidence>
<protein>
    <recommendedName>
        <fullName evidence="4">Flagellar protein FlgJ N-terminal domain-containing protein</fullName>
    </recommendedName>
</protein>
<dbReference type="RefSeq" id="WP_316410141.1">
    <property type="nucleotide sequence ID" value="NZ_AP027081.1"/>
</dbReference>